<gene>
    <name evidence="6" type="primary">rcsB_1</name>
    <name evidence="7" type="ORF">EV682_1266</name>
    <name evidence="6" type="ORF">NCTC11159_01214</name>
</gene>
<dbReference type="OrthoDB" id="8585266at2"/>
<accession>A0A377Q5P9</accession>
<dbReference type="EMBL" id="SMBT01000026">
    <property type="protein sequence ID" value="TCU81175.1"/>
    <property type="molecule type" value="Genomic_DNA"/>
</dbReference>
<dbReference type="PROSITE" id="PS50043">
    <property type="entry name" value="HTH_LUXR_2"/>
    <property type="match status" value="1"/>
</dbReference>
<dbReference type="InterPro" id="IPR011006">
    <property type="entry name" value="CheY-like_superfamily"/>
</dbReference>
<evidence type="ECO:0000256" key="1">
    <source>
        <dbReference type="ARBA" id="ARBA00022553"/>
    </source>
</evidence>
<dbReference type="InterPro" id="IPR016032">
    <property type="entry name" value="Sig_transdc_resp-reg_C-effctor"/>
</dbReference>
<dbReference type="GO" id="GO:0003677">
    <property type="term" value="F:DNA binding"/>
    <property type="evidence" value="ECO:0007669"/>
    <property type="project" value="UniProtKB-KW"/>
</dbReference>
<dbReference type="Pfam" id="PF00196">
    <property type="entry name" value="GerE"/>
    <property type="match status" value="1"/>
</dbReference>
<dbReference type="InterPro" id="IPR000792">
    <property type="entry name" value="Tscrpt_reg_LuxR_C"/>
</dbReference>
<dbReference type="Gene3D" id="3.40.50.2300">
    <property type="match status" value="1"/>
</dbReference>
<dbReference type="PRINTS" id="PR00038">
    <property type="entry name" value="HTHLUXR"/>
</dbReference>
<evidence type="ECO:0000259" key="4">
    <source>
        <dbReference type="PROSITE" id="PS50043"/>
    </source>
</evidence>
<evidence type="ECO:0000256" key="3">
    <source>
        <dbReference type="PROSITE-ProRule" id="PRU00169"/>
    </source>
</evidence>
<protein>
    <submittedName>
        <fullName evidence="6">Capsular synthesis regulator component B</fullName>
    </submittedName>
    <submittedName>
        <fullName evidence="7">LuxR family two component transcriptional regulator</fullName>
    </submittedName>
</protein>
<dbReference type="Gene3D" id="1.10.10.10">
    <property type="entry name" value="Winged helix-like DNA-binding domain superfamily/Winged helix DNA-binding domain"/>
    <property type="match status" value="1"/>
</dbReference>
<keyword evidence="2" id="KW-0238">DNA-binding</keyword>
<feature type="domain" description="Response regulatory" evidence="5">
    <location>
        <begin position="7"/>
        <end position="126"/>
    </location>
</feature>
<dbReference type="SMART" id="SM00448">
    <property type="entry name" value="REC"/>
    <property type="match status" value="1"/>
</dbReference>
<feature type="domain" description="HTH luxR-type" evidence="4">
    <location>
        <begin position="149"/>
        <end position="214"/>
    </location>
</feature>
<dbReference type="InterPro" id="IPR001789">
    <property type="entry name" value="Sig_transdc_resp-reg_receiver"/>
</dbReference>
<sequence length="223" mass="23838">MATFGIDIIIADDHPAILMGVIASLGDAPSIRVQGCASNSTQIAQLLELHDCSVLVSDYSMPGGAYGDGSSMLSTLKRRYPKLGIVVMTSVNSSLVLRSLLSQGVRCIVSKSDDLSHLAPAIYAAYSGGSHFSTTVARVLNEINDETASFDRVPVLTDREVEVVRLFVGGMSVNEIAAQLHRSKQTISSQKNSAMRKLNTERDGDLYKYAVEVGLVTTGGLDK</sequence>
<dbReference type="Pfam" id="PF00072">
    <property type="entry name" value="Response_reg"/>
    <property type="match status" value="1"/>
</dbReference>
<dbReference type="CDD" id="cd17535">
    <property type="entry name" value="REC_NarL-like"/>
    <property type="match status" value="1"/>
</dbReference>
<organism evidence="6 8">
    <name type="scientific">Iodobacter fluviatilis</name>
    <dbReference type="NCBI Taxonomy" id="537"/>
    <lineage>
        <taxon>Bacteria</taxon>
        <taxon>Pseudomonadati</taxon>
        <taxon>Pseudomonadota</taxon>
        <taxon>Betaproteobacteria</taxon>
        <taxon>Neisseriales</taxon>
        <taxon>Chitinibacteraceae</taxon>
        <taxon>Iodobacter</taxon>
    </lineage>
</organism>
<dbReference type="AlphaFoldDB" id="A0A377Q5P9"/>
<evidence type="ECO:0000313" key="6">
    <source>
        <dbReference type="EMBL" id="STQ90152.1"/>
    </source>
</evidence>
<dbReference type="Proteomes" id="UP000295794">
    <property type="component" value="Unassembled WGS sequence"/>
</dbReference>
<reference evidence="6 8" key="1">
    <citation type="submission" date="2018-06" db="EMBL/GenBank/DDBJ databases">
        <authorList>
            <consortium name="Pathogen Informatics"/>
            <person name="Doyle S."/>
        </authorList>
    </citation>
    <scope>NUCLEOTIDE SEQUENCE [LARGE SCALE GENOMIC DNA]</scope>
    <source>
        <strain evidence="6 8">NCTC11159</strain>
    </source>
</reference>
<dbReference type="CDD" id="cd06170">
    <property type="entry name" value="LuxR_C_like"/>
    <property type="match status" value="1"/>
</dbReference>
<dbReference type="SUPFAM" id="SSF52172">
    <property type="entry name" value="CheY-like"/>
    <property type="match status" value="1"/>
</dbReference>
<dbReference type="PANTHER" id="PTHR43214">
    <property type="entry name" value="TWO-COMPONENT RESPONSE REGULATOR"/>
    <property type="match status" value="1"/>
</dbReference>
<name>A0A377Q5P9_9NEIS</name>
<dbReference type="Proteomes" id="UP000255108">
    <property type="component" value="Unassembled WGS sequence"/>
</dbReference>
<keyword evidence="1 3" id="KW-0597">Phosphoprotein</keyword>
<proteinExistence type="predicted"/>
<dbReference type="SMART" id="SM00421">
    <property type="entry name" value="HTH_LUXR"/>
    <property type="match status" value="1"/>
</dbReference>
<dbReference type="EMBL" id="UGHR01000001">
    <property type="protein sequence ID" value="STQ90152.1"/>
    <property type="molecule type" value="Genomic_DNA"/>
</dbReference>
<dbReference type="SUPFAM" id="SSF46894">
    <property type="entry name" value="C-terminal effector domain of the bipartite response regulators"/>
    <property type="match status" value="1"/>
</dbReference>
<dbReference type="InterPro" id="IPR058245">
    <property type="entry name" value="NreC/VraR/RcsB-like_REC"/>
</dbReference>
<dbReference type="GO" id="GO:0006355">
    <property type="term" value="P:regulation of DNA-templated transcription"/>
    <property type="evidence" value="ECO:0007669"/>
    <property type="project" value="InterPro"/>
</dbReference>
<reference evidence="7 9" key="2">
    <citation type="submission" date="2019-03" db="EMBL/GenBank/DDBJ databases">
        <title>Genomic Encyclopedia of Type Strains, Phase IV (KMG-IV): sequencing the most valuable type-strain genomes for metagenomic binning, comparative biology and taxonomic classification.</title>
        <authorList>
            <person name="Goeker M."/>
        </authorList>
    </citation>
    <scope>NUCLEOTIDE SEQUENCE [LARGE SCALE GENOMIC DNA]</scope>
    <source>
        <strain evidence="7 9">DSM 3764</strain>
    </source>
</reference>
<dbReference type="InterPro" id="IPR036388">
    <property type="entry name" value="WH-like_DNA-bd_sf"/>
</dbReference>
<dbReference type="InterPro" id="IPR039420">
    <property type="entry name" value="WalR-like"/>
</dbReference>
<evidence type="ECO:0000256" key="2">
    <source>
        <dbReference type="ARBA" id="ARBA00023125"/>
    </source>
</evidence>
<feature type="modified residue" description="4-aspartylphosphate" evidence="3">
    <location>
        <position position="58"/>
    </location>
</feature>
<evidence type="ECO:0000313" key="7">
    <source>
        <dbReference type="EMBL" id="TCU81175.1"/>
    </source>
</evidence>
<dbReference type="RefSeq" id="WP_115226526.1">
    <property type="nucleotide sequence ID" value="NZ_CAWOLO010000026.1"/>
</dbReference>
<evidence type="ECO:0000313" key="8">
    <source>
        <dbReference type="Proteomes" id="UP000255108"/>
    </source>
</evidence>
<evidence type="ECO:0000259" key="5">
    <source>
        <dbReference type="PROSITE" id="PS50110"/>
    </source>
</evidence>
<dbReference type="PANTHER" id="PTHR43214:SF17">
    <property type="entry name" value="TRANSCRIPTIONAL REGULATORY PROTEIN RCSB"/>
    <property type="match status" value="1"/>
</dbReference>
<dbReference type="PROSITE" id="PS50110">
    <property type="entry name" value="RESPONSE_REGULATORY"/>
    <property type="match status" value="1"/>
</dbReference>
<evidence type="ECO:0000313" key="9">
    <source>
        <dbReference type="Proteomes" id="UP000295794"/>
    </source>
</evidence>
<keyword evidence="9" id="KW-1185">Reference proteome</keyword>
<dbReference type="GO" id="GO:0000160">
    <property type="term" value="P:phosphorelay signal transduction system"/>
    <property type="evidence" value="ECO:0007669"/>
    <property type="project" value="InterPro"/>
</dbReference>
<dbReference type="PROSITE" id="PS00622">
    <property type="entry name" value="HTH_LUXR_1"/>
    <property type="match status" value="1"/>
</dbReference>